<sequence length="358" mass="40257">MQHRPLTAAELDKTRNLLRKGCQVWEIASHIGRSELAVRLALRQDDELAGALQNVKRGRWPDVETEFLTKVLTRRQVPDKRGIALRMRRTVESVARQIKKLDARNPPSKASPPSLSLDGGLSVSERAILAIRIDHILAGLMTAEMTEDWGRAFRPVPREIWIKEILALISAPVRRILAAPTPPTIADLKSFGWENTSNLGVYAWILRRKHFNPFFPERYVYIGSGTKLGWGLSGRKYQHQKGKEGSPFTLQNRIRQQSLTKNGHFVALLSKDVDASEPHEMAETRRLLVLTEAVLTIWLGALGGGNPESREERSRLRSLGPWTVEDMPYHGVCSHNPLSVDITYPCGYGIRPGYGPES</sequence>
<keyword evidence="3" id="KW-1185">Reference proteome</keyword>
<dbReference type="EMBL" id="JAAOAS010000048">
    <property type="protein sequence ID" value="KAF5601344.1"/>
    <property type="molecule type" value="Genomic_DNA"/>
</dbReference>
<feature type="compositionally biased region" description="Low complexity" evidence="1">
    <location>
        <begin position="106"/>
        <end position="119"/>
    </location>
</feature>
<reference evidence="2 3" key="1">
    <citation type="submission" date="2020-05" db="EMBL/GenBank/DDBJ databases">
        <title>Identification and distribution of gene clusters putatively required for synthesis of sphingolipid metabolism inhibitors in phylogenetically diverse species of the filamentous fungus Fusarium.</title>
        <authorList>
            <person name="Kim H.-S."/>
            <person name="Busman M."/>
            <person name="Brown D.W."/>
            <person name="Divon H."/>
            <person name="Uhlig S."/>
            <person name="Proctor R.H."/>
        </authorList>
    </citation>
    <scope>NUCLEOTIDE SEQUENCE [LARGE SCALE GENOMIC DNA]</scope>
    <source>
        <strain evidence="2 3">NRRL 36939</strain>
    </source>
</reference>
<evidence type="ECO:0000313" key="2">
    <source>
        <dbReference type="EMBL" id="KAF5601344.1"/>
    </source>
</evidence>
<feature type="region of interest" description="Disordered" evidence="1">
    <location>
        <begin position="97"/>
        <end position="119"/>
    </location>
</feature>
<gene>
    <name evidence="2" type="ORF">FPCIR_2323</name>
</gene>
<organism evidence="2 3">
    <name type="scientific">Fusarium pseudocircinatum</name>
    <dbReference type="NCBI Taxonomy" id="56676"/>
    <lineage>
        <taxon>Eukaryota</taxon>
        <taxon>Fungi</taxon>
        <taxon>Dikarya</taxon>
        <taxon>Ascomycota</taxon>
        <taxon>Pezizomycotina</taxon>
        <taxon>Sordariomycetes</taxon>
        <taxon>Hypocreomycetidae</taxon>
        <taxon>Hypocreales</taxon>
        <taxon>Nectriaceae</taxon>
        <taxon>Fusarium</taxon>
        <taxon>Fusarium fujikuroi species complex</taxon>
    </lineage>
</organism>
<dbReference type="Proteomes" id="UP000546213">
    <property type="component" value="Unassembled WGS sequence"/>
</dbReference>
<evidence type="ECO:0008006" key="4">
    <source>
        <dbReference type="Google" id="ProtNLM"/>
    </source>
</evidence>
<evidence type="ECO:0000313" key="3">
    <source>
        <dbReference type="Proteomes" id="UP000546213"/>
    </source>
</evidence>
<comment type="caution">
    <text evidence="2">The sequence shown here is derived from an EMBL/GenBank/DDBJ whole genome shotgun (WGS) entry which is preliminary data.</text>
</comment>
<accession>A0A8H5PR49</accession>
<dbReference type="AlphaFoldDB" id="A0A8H5PR49"/>
<protein>
    <recommendedName>
        <fullName evidence="4">GIY-YIG domain-containing protein</fullName>
    </recommendedName>
</protein>
<dbReference type="OrthoDB" id="5410795at2759"/>
<name>A0A8H5PR49_9HYPO</name>
<evidence type="ECO:0000256" key="1">
    <source>
        <dbReference type="SAM" id="MobiDB-lite"/>
    </source>
</evidence>
<proteinExistence type="predicted"/>